<keyword evidence="1" id="KW-0812">Transmembrane</keyword>
<evidence type="ECO:0000313" key="3">
    <source>
        <dbReference type="Proteomes" id="UP001262582"/>
    </source>
</evidence>
<proteinExistence type="predicted"/>
<feature type="transmembrane region" description="Helical" evidence="1">
    <location>
        <begin position="6"/>
        <end position="23"/>
    </location>
</feature>
<gene>
    <name evidence="2" type="ORF">RM539_15370</name>
</gene>
<feature type="non-terminal residue" evidence="2">
    <location>
        <position position="1"/>
    </location>
</feature>
<evidence type="ECO:0000256" key="1">
    <source>
        <dbReference type="SAM" id="Phobius"/>
    </source>
</evidence>
<name>A0ABU3D8V6_9FLAO</name>
<keyword evidence="1" id="KW-1133">Transmembrane helix</keyword>
<accession>A0ABU3D8V6</accession>
<keyword evidence="3" id="KW-1185">Reference proteome</keyword>
<feature type="transmembrane region" description="Helical" evidence="1">
    <location>
        <begin position="35"/>
        <end position="56"/>
    </location>
</feature>
<dbReference type="Proteomes" id="UP001262582">
    <property type="component" value="Unassembled WGS sequence"/>
</dbReference>
<sequence>VVFGLGTIPLMTTAIWIGNLLSGKVMQHIKKAVPVFLAIIAVMFILRGLGLGIPYVSPKDITEQANSKYECH</sequence>
<reference evidence="2 3" key="1">
    <citation type="submission" date="2023-09" db="EMBL/GenBank/DDBJ databases">
        <authorList>
            <person name="Rey-Velasco X."/>
        </authorList>
    </citation>
    <scope>NUCLEOTIDE SEQUENCE [LARGE SCALE GENOMIC DNA]</scope>
    <source>
        <strain evidence="2 3">F117</strain>
    </source>
</reference>
<keyword evidence="1" id="KW-0472">Membrane</keyword>
<protein>
    <submittedName>
        <fullName evidence="2">Sulfite exporter TauE/SafE family protein</fullName>
    </submittedName>
</protein>
<organism evidence="2 3">
    <name type="scientific">Autumnicola musiva</name>
    <dbReference type="NCBI Taxonomy" id="3075589"/>
    <lineage>
        <taxon>Bacteria</taxon>
        <taxon>Pseudomonadati</taxon>
        <taxon>Bacteroidota</taxon>
        <taxon>Flavobacteriia</taxon>
        <taxon>Flavobacteriales</taxon>
        <taxon>Flavobacteriaceae</taxon>
        <taxon>Autumnicola</taxon>
    </lineage>
</organism>
<evidence type="ECO:0000313" key="2">
    <source>
        <dbReference type="EMBL" id="MDT0677963.1"/>
    </source>
</evidence>
<comment type="caution">
    <text evidence="2">The sequence shown here is derived from an EMBL/GenBank/DDBJ whole genome shotgun (WGS) entry which is preliminary data.</text>
</comment>
<dbReference type="EMBL" id="JAVRHK010000013">
    <property type="protein sequence ID" value="MDT0677963.1"/>
    <property type="molecule type" value="Genomic_DNA"/>
</dbReference>